<sequence>MPRADALKIVHASKGTIMTDAISDASVALSLMLEALRMLDGPEHSKAAAHLRAAIEALSPHTAQQLLPPLGEAPSRS</sequence>
<gene>
    <name evidence="1" type="ORF">MA20_19120</name>
</gene>
<accession>A0A0A3XV14</accession>
<protein>
    <submittedName>
        <fullName evidence="1">Uncharacterized protein</fullName>
    </submittedName>
</protein>
<dbReference type="AlphaFoldDB" id="A0A0A3XV14"/>
<dbReference type="EMBL" id="JRPN01000015">
    <property type="protein sequence ID" value="KGT78230.1"/>
    <property type="molecule type" value="Genomic_DNA"/>
</dbReference>
<reference evidence="1 2" key="1">
    <citation type="submission" date="2014-09" db="EMBL/GenBank/DDBJ databases">
        <title>Draft genome of Bradyrhizobium japonicum Is-34.</title>
        <authorList>
            <person name="Tsurumaru H."/>
            <person name="Yamakawa T."/>
            <person name="Hashimoto S."/>
            <person name="Okizaki K."/>
            <person name="Kanesaki Y."/>
            <person name="Yoshikawa H."/>
            <person name="Yajima S."/>
        </authorList>
    </citation>
    <scope>NUCLEOTIDE SEQUENCE [LARGE SCALE GENOMIC DNA]</scope>
    <source>
        <strain evidence="1 2">Is-34</strain>
    </source>
</reference>
<evidence type="ECO:0000313" key="2">
    <source>
        <dbReference type="Proteomes" id="UP000030377"/>
    </source>
</evidence>
<evidence type="ECO:0000313" key="1">
    <source>
        <dbReference type="EMBL" id="KGT78230.1"/>
    </source>
</evidence>
<organism evidence="1 2">
    <name type="scientific">Bradyrhizobium japonicum</name>
    <dbReference type="NCBI Taxonomy" id="375"/>
    <lineage>
        <taxon>Bacteria</taxon>
        <taxon>Pseudomonadati</taxon>
        <taxon>Pseudomonadota</taxon>
        <taxon>Alphaproteobacteria</taxon>
        <taxon>Hyphomicrobiales</taxon>
        <taxon>Nitrobacteraceae</taxon>
        <taxon>Bradyrhizobium</taxon>
    </lineage>
</organism>
<dbReference type="STRING" id="375.BKD09_RS46030"/>
<comment type="caution">
    <text evidence="1">The sequence shown here is derived from an EMBL/GenBank/DDBJ whole genome shotgun (WGS) entry which is preliminary data.</text>
</comment>
<dbReference type="Proteomes" id="UP000030377">
    <property type="component" value="Unassembled WGS sequence"/>
</dbReference>
<name>A0A0A3XV14_BRAJP</name>
<proteinExistence type="predicted"/>